<dbReference type="GO" id="GO:0015990">
    <property type="term" value="P:electron transport coupled proton transport"/>
    <property type="evidence" value="ECO:0007669"/>
    <property type="project" value="TreeGrafter"/>
</dbReference>
<keyword evidence="2 7" id="KW-0813">Transport</keyword>
<dbReference type="Proteomes" id="UP000247099">
    <property type="component" value="Unassembled WGS sequence"/>
</dbReference>
<evidence type="ECO:0000259" key="9">
    <source>
        <dbReference type="Pfam" id="PF00361"/>
    </source>
</evidence>
<name>A0A317ZDS0_9BACT</name>
<evidence type="ECO:0000256" key="2">
    <source>
        <dbReference type="ARBA" id="ARBA00022448"/>
    </source>
</evidence>
<comment type="caution">
    <text evidence="11">The sequence shown here is derived from an EMBL/GenBank/DDBJ whole genome shotgun (WGS) entry which is preliminary data.</text>
</comment>
<feature type="transmembrane region" description="Helical" evidence="7">
    <location>
        <begin position="173"/>
        <end position="191"/>
    </location>
</feature>
<keyword evidence="12" id="KW-1185">Reference proteome</keyword>
<evidence type="ECO:0000259" key="10">
    <source>
        <dbReference type="Pfam" id="PF00662"/>
    </source>
</evidence>
<comment type="subcellular location">
    <subcellularLocation>
        <location evidence="7">Cell membrane</location>
        <topology evidence="7">Multi-pass membrane protein</topology>
    </subcellularLocation>
    <subcellularLocation>
        <location evidence="1">Endomembrane system</location>
        <topology evidence="1">Multi-pass membrane protein</topology>
    </subcellularLocation>
    <subcellularLocation>
        <location evidence="8">Membrane</location>
        <topology evidence="8">Multi-pass membrane protein</topology>
    </subcellularLocation>
</comment>
<feature type="domain" description="NADH-Ubiquinone oxidoreductase (complex I) chain 5 N-terminal" evidence="10">
    <location>
        <begin position="74"/>
        <end position="114"/>
    </location>
</feature>
<evidence type="ECO:0000256" key="4">
    <source>
        <dbReference type="ARBA" id="ARBA00022692"/>
    </source>
</evidence>
<accession>A0A317ZDS0</accession>
<feature type="transmembrane region" description="Helical" evidence="7">
    <location>
        <begin position="315"/>
        <end position="336"/>
    </location>
</feature>
<keyword evidence="5 7" id="KW-1133">Transmembrane helix</keyword>
<feature type="transmembrane region" description="Helical" evidence="7">
    <location>
        <begin position="40"/>
        <end position="60"/>
    </location>
</feature>
<dbReference type="AlphaFoldDB" id="A0A317ZDS0"/>
<dbReference type="InterPro" id="IPR001516">
    <property type="entry name" value="Proton_antipo_N"/>
</dbReference>
<evidence type="ECO:0000313" key="11">
    <source>
        <dbReference type="EMBL" id="PXA03465.1"/>
    </source>
</evidence>
<feature type="transmembrane region" description="Helical" evidence="7">
    <location>
        <begin position="274"/>
        <end position="294"/>
    </location>
</feature>
<dbReference type="GO" id="GO:0012505">
    <property type="term" value="C:endomembrane system"/>
    <property type="evidence" value="ECO:0007669"/>
    <property type="project" value="UniProtKB-SubCell"/>
</dbReference>
<keyword evidence="3 7" id="KW-1003">Cell membrane</keyword>
<dbReference type="GO" id="GO:0005886">
    <property type="term" value="C:plasma membrane"/>
    <property type="evidence" value="ECO:0007669"/>
    <property type="project" value="UniProtKB-SubCell"/>
</dbReference>
<feature type="transmembrane region" description="Helical" evidence="7">
    <location>
        <begin position="395"/>
        <end position="414"/>
    </location>
</feature>
<feature type="transmembrane region" description="Helical" evidence="7">
    <location>
        <begin position="80"/>
        <end position="100"/>
    </location>
</feature>
<dbReference type="PRINTS" id="PR01434">
    <property type="entry name" value="NADHDHGNASE5"/>
</dbReference>
<dbReference type="GO" id="GO:0008137">
    <property type="term" value="F:NADH dehydrogenase (ubiquinone) activity"/>
    <property type="evidence" value="ECO:0007669"/>
    <property type="project" value="InterPro"/>
</dbReference>
<dbReference type="RefSeq" id="WP_110131753.1">
    <property type="nucleotide sequence ID" value="NZ_QHJQ01000009.1"/>
</dbReference>
<dbReference type="InterPro" id="IPR003945">
    <property type="entry name" value="NU5C-like"/>
</dbReference>
<gene>
    <name evidence="7" type="primary">dabB</name>
    <name evidence="11" type="ORF">DDZ13_12290</name>
</gene>
<comment type="function">
    <text evidence="7">Part of an energy-coupled inorganic carbon pump.</text>
</comment>
<sequence length="525" mass="56433">METFISSLVLWIAPVSLLWVLLSSSWLNVRPRAAGRIAEVIAWAGFGCATMATSLWALFGKGPVVATLTDASWFGIRFDALSATILLLVCFLGAVILRFSKNYLAGDKKQGHFFKWMSVTLGAVMALVVAPGLVQFGLAWVATSMGLHKLLIYFPDRLGTLLSARKKSIVSRVGDLCLIGAFSGIYAIYGVQDFGQLFAATQLEGGSLGNYSWIGWLIILGALLKSAQFPFHTWLPDTMGAPTPVSALMHAGIINGGGYLVVRMSPVLVHTPAALQMLAICGALTAIYGSMVMLSQTSVKRALAYSTIAQMGFMLLQCGLGAFHLAVLHLVAHSLYKGHAFLSSGSAVETAKKLNAKPHYSRLNPSRIWPAVGVSMAIVIGLSFAFDVSPSEKPGMLVLSMVVVMALTQLLWTAMRRGQVGIAFAGTAGVAGSIAALYYLLAMFSEQILASSLPEKIPSAFLFESILAVLMLGFLITSIRFQDGEPGFLTVAYKRRLYVHALNGFYMNTIANRFARAIGLVPDDR</sequence>
<keyword evidence="4 7" id="KW-0812">Transmembrane</keyword>
<evidence type="ECO:0000256" key="5">
    <source>
        <dbReference type="ARBA" id="ARBA00022989"/>
    </source>
</evidence>
<feature type="transmembrane region" description="Helical" evidence="7">
    <location>
        <begin position="112"/>
        <end position="130"/>
    </location>
</feature>
<evidence type="ECO:0000256" key="6">
    <source>
        <dbReference type="ARBA" id="ARBA00023136"/>
    </source>
</evidence>
<dbReference type="OrthoDB" id="9807568at2"/>
<keyword evidence="6 7" id="KW-0472">Membrane</keyword>
<evidence type="ECO:0000256" key="1">
    <source>
        <dbReference type="ARBA" id="ARBA00004127"/>
    </source>
</evidence>
<evidence type="ECO:0000313" key="12">
    <source>
        <dbReference type="Proteomes" id="UP000247099"/>
    </source>
</evidence>
<comment type="subunit">
    <text evidence="7">Forms a complex with DabA.</text>
</comment>
<evidence type="ECO:0000256" key="7">
    <source>
        <dbReference type="HAMAP-Rule" id="MF_00862"/>
    </source>
</evidence>
<comment type="similarity">
    <text evidence="7">Belongs to the inorganic carbon transporter (TC 9.A.2) DabB family.</text>
</comment>
<dbReference type="Pfam" id="PF00662">
    <property type="entry name" value="Proton_antipo_N"/>
    <property type="match status" value="1"/>
</dbReference>
<protein>
    <recommendedName>
        <fullName evidence="7">Probable inorganic carbon transporter subunit DabB</fullName>
    </recommendedName>
</protein>
<dbReference type="GO" id="GO:0003954">
    <property type="term" value="F:NADH dehydrogenase activity"/>
    <property type="evidence" value="ECO:0007669"/>
    <property type="project" value="TreeGrafter"/>
</dbReference>
<feature type="transmembrane region" description="Helical" evidence="7">
    <location>
        <begin position="461"/>
        <end position="481"/>
    </location>
</feature>
<dbReference type="HAMAP" id="MF_00862">
    <property type="entry name" value="DabB"/>
    <property type="match status" value="1"/>
</dbReference>
<dbReference type="PANTHER" id="PTHR42829">
    <property type="entry name" value="NADH-UBIQUINONE OXIDOREDUCTASE CHAIN 5"/>
    <property type="match status" value="1"/>
</dbReference>
<feature type="transmembrane region" description="Helical" evidence="7">
    <location>
        <begin position="368"/>
        <end position="388"/>
    </location>
</feature>
<feature type="transmembrane region" description="Helical" evidence="7">
    <location>
        <begin position="6"/>
        <end position="28"/>
    </location>
</feature>
<evidence type="ECO:0000256" key="8">
    <source>
        <dbReference type="RuleBase" id="RU000320"/>
    </source>
</evidence>
<evidence type="ECO:0000256" key="3">
    <source>
        <dbReference type="ARBA" id="ARBA00022475"/>
    </source>
</evidence>
<dbReference type="EMBL" id="QHJQ01000009">
    <property type="protein sequence ID" value="PXA03465.1"/>
    <property type="molecule type" value="Genomic_DNA"/>
</dbReference>
<feature type="transmembrane region" description="Helical" evidence="7">
    <location>
        <begin position="243"/>
        <end position="262"/>
    </location>
</feature>
<dbReference type="InParanoid" id="A0A317ZDS0"/>
<dbReference type="PANTHER" id="PTHR42829:SF1">
    <property type="entry name" value="INORGANIC CARBON TRANSPORTER SUBUNIT DABB-RELATED"/>
    <property type="match status" value="1"/>
</dbReference>
<proteinExistence type="inferred from homology"/>
<dbReference type="InterPro" id="IPR001750">
    <property type="entry name" value="ND/Mrp_TM"/>
</dbReference>
<reference evidence="11 12" key="1">
    <citation type="submission" date="2018-05" db="EMBL/GenBank/DDBJ databases">
        <title>Coraliomargarita sinensis sp. nov., isolated from a marine solar saltern.</title>
        <authorList>
            <person name="Zhou L.Y."/>
        </authorList>
    </citation>
    <scope>NUCLEOTIDE SEQUENCE [LARGE SCALE GENOMIC DNA]</scope>
    <source>
        <strain evidence="11 12">WN38</strain>
    </source>
</reference>
<feature type="transmembrane region" description="Helical" evidence="7">
    <location>
        <begin position="420"/>
        <end position="441"/>
    </location>
</feature>
<dbReference type="GO" id="GO:0042773">
    <property type="term" value="P:ATP synthesis coupled electron transport"/>
    <property type="evidence" value="ECO:0007669"/>
    <property type="project" value="InterPro"/>
</dbReference>
<dbReference type="InterPro" id="IPR046396">
    <property type="entry name" value="Transporter_DabB"/>
</dbReference>
<organism evidence="11 12">
    <name type="scientific">Coraliomargarita sinensis</name>
    <dbReference type="NCBI Taxonomy" id="2174842"/>
    <lineage>
        <taxon>Bacteria</taxon>
        <taxon>Pseudomonadati</taxon>
        <taxon>Verrucomicrobiota</taxon>
        <taxon>Opitutia</taxon>
        <taxon>Puniceicoccales</taxon>
        <taxon>Coraliomargaritaceae</taxon>
        <taxon>Coraliomargarita</taxon>
    </lineage>
</organism>
<feature type="domain" description="NADH:quinone oxidoreductase/Mrp antiporter transmembrane" evidence="9">
    <location>
        <begin position="132"/>
        <end position="365"/>
    </location>
</feature>
<dbReference type="Pfam" id="PF00361">
    <property type="entry name" value="Proton_antipo_M"/>
    <property type="match status" value="1"/>
</dbReference>